<dbReference type="Pfam" id="PF07992">
    <property type="entry name" value="Pyr_redox_2"/>
    <property type="match status" value="1"/>
</dbReference>
<reference evidence="7 8" key="1">
    <citation type="journal article" date="2015" name="Nature">
        <title>rRNA introns, odd ribosomes, and small enigmatic genomes across a large radiation of phyla.</title>
        <authorList>
            <person name="Brown C.T."/>
            <person name="Hug L.A."/>
            <person name="Thomas B.C."/>
            <person name="Sharon I."/>
            <person name="Castelle C.J."/>
            <person name="Singh A."/>
            <person name="Wilkins M.J."/>
            <person name="Williams K.H."/>
            <person name="Banfield J.F."/>
        </authorList>
    </citation>
    <scope>NUCLEOTIDE SEQUENCE [LARGE SCALE GENOMIC DNA]</scope>
</reference>
<evidence type="ECO:0000313" key="8">
    <source>
        <dbReference type="Proteomes" id="UP000034837"/>
    </source>
</evidence>
<dbReference type="InterPro" id="IPR008255">
    <property type="entry name" value="Pyr_nucl-diS_OxRdtase_2_AS"/>
</dbReference>
<comment type="caution">
    <text evidence="7">The sequence shown here is derived from an EMBL/GenBank/DDBJ whole genome shotgun (WGS) entry which is preliminary data.</text>
</comment>
<evidence type="ECO:0000256" key="5">
    <source>
        <dbReference type="ARBA" id="ARBA00023284"/>
    </source>
</evidence>
<evidence type="ECO:0000256" key="4">
    <source>
        <dbReference type="ARBA" id="ARBA00023157"/>
    </source>
</evidence>
<evidence type="ECO:0000259" key="6">
    <source>
        <dbReference type="Pfam" id="PF07992"/>
    </source>
</evidence>
<gene>
    <name evidence="7" type="ORF">UV20_C0002G0092</name>
</gene>
<dbReference type="PATRIC" id="fig|1619039.3.peg.384"/>
<dbReference type="InterPro" id="IPR050097">
    <property type="entry name" value="Ferredoxin-NADP_redctase_2"/>
</dbReference>
<organism evidence="7 8">
    <name type="scientific">Candidatus Magasanikbacteria bacterium GW2011_GWA2_42_32</name>
    <dbReference type="NCBI Taxonomy" id="1619039"/>
    <lineage>
        <taxon>Bacteria</taxon>
        <taxon>Candidatus Magasanikiibacteriota</taxon>
    </lineage>
</organism>
<evidence type="ECO:0000256" key="2">
    <source>
        <dbReference type="ARBA" id="ARBA00022827"/>
    </source>
</evidence>
<dbReference type="AlphaFoldDB" id="A0A0G1D5I5"/>
<dbReference type="PRINTS" id="PR00469">
    <property type="entry name" value="PNDRDTASEII"/>
</dbReference>
<keyword evidence="4" id="KW-1015">Disulfide bond</keyword>
<evidence type="ECO:0000256" key="1">
    <source>
        <dbReference type="ARBA" id="ARBA00022630"/>
    </source>
</evidence>
<keyword evidence="1" id="KW-0285">Flavoprotein</keyword>
<proteinExistence type="predicted"/>
<evidence type="ECO:0000256" key="3">
    <source>
        <dbReference type="ARBA" id="ARBA00023002"/>
    </source>
</evidence>
<dbReference type="PANTHER" id="PTHR48105">
    <property type="entry name" value="THIOREDOXIN REDUCTASE 1-RELATED-RELATED"/>
    <property type="match status" value="1"/>
</dbReference>
<evidence type="ECO:0000313" key="7">
    <source>
        <dbReference type="EMBL" id="KKS57303.1"/>
    </source>
</evidence>
<dbReference type="Proteomes" id="UP000034837">
    <property type="component" value="Unassembled WGS sequence"/>
</dbReference>
<dbReference type="SUPFAM" id="SSF51905">
    <property type="entry name" value="FAD/NAD(P)-binding domain"/>
    <property type="match status" value="1"/>
</dbReference>
<keyword evidence="3" id="KW-0560">Oxidoreductase</keyword>
<dbReference type="GO" id="GO:0016668">
    <property type="term" value="F:oxidoreductase activity, acting on a sulfur group of donors, NAD(P) as acceptor"/>
    <property type="evidence" value="ECO:0007669"/>
    <property type="project" value="UniProtKB-ARBA"/>
</dbReference>
<dbReference type="PROSITE" id="PS00573">
    <property type="entry name" value="PYRIDINE_REDOX_2"/>
    <property type="match status" value="1"/>
</dbReference>
<sequence length="305" mass="33134">MLDLAILGGSIAGITAAIYGKRRNLILKVIAPEVGGELATTTDIENWPGENKISGFDFSNKLYEQLKYNKVEFDLGSAVTKIEKIKDGFSLTLKNLAGEEKKEETRAILIATGAKPRHLNIDGEKDFFHKGVTYCATCDAPLFKNKITAVIGGGNSALTSALMLSEIASVVYLLNVHPEFRGETILIDKVKNNPNIKILTEIKMQKITGEKMVQALEYADKTGITQTLPVQGIFVNIGMQANADFIDLVEKNKYGEIITDRTGRTNVQGIFAAGDVTDVPYKQIVIAAGMGCSATLAAIDYLNQK</sequence>
<dbReference type="InterPro" id="IPR036188">
    <property type="entry name" value="FAD/NAD-bd_sf"/>
</dbReference>
<accession>A0A0G1D5I5</accession>
<dbReference type="EMBL" id="LCDO01000002">
    <property type="protein sequence ID" value="KKS57303.1"/>
    <property type="molecule type" value="Genomic_DNA"/>
</dbReference>
<protein>
    <recommendedName>
        <fullName evidence="6">FAD/NAD(P)-binding domain-containing protein</fullName>
    </recommendedName>
</protein>
<feature type="domain" description="FAD/NAD(P)-binding" evidence="6">
    <location>
        <begin position="3"/>
        <end position="291"/>
    </location>
</feature>
<keyword evidence="5" id="KW-0676">Redox-active center</keyword>
<keyword evidence="2" id="KW-0274">FAD</keyword>
<dbReference type="Gene3D" id="3.50.50.60">
    <property type="entry name" value="FAD/NAD(P)-binding domain"/>
    <property type="match status" value="2"/>
</dbReference>
<dbReference type="PRINTS" id="PR00368">
    <property type="entry name" value="FADPNR"/>
</dbReference>
<dbReference type="InterPro" id="IPR023753">
    <property type="entry name" value="FAD/NAD-binding_dom"/>
</dbReference>
<name>A0A0G1D5I5_9BACT</name>